<gene>
    <name evidence="2" type="ORF">GMARGA_LOCUS4656</name>
</gene>
<name>A0ABN7UB25_GIGMA</name>
<keyword evidence="1" id="KW-0812">Transmembrane</keyword>
<evidence type="ECO:0000313" key="2">
    <source>
        <dbReference type="EMBL" id="CAG8553221.1"/>
    </source>
</evidence>
<organism evidence="2 3">
    <name type="scientific">Gigaspora margarita</name>
    <dbReference type="NCBI Taxonomy" id="4874"/>
    <lineage>
        <taxon>Eukaryota</taxon>
        <taxon>Fungi</taxon>
        <taxon>Fungi incertae sedis</taxon>
        <taxon>Mucoromycota</taxon>
        <taxon>Glomeromycotina</taxon>
        <taxon>Glomeromycetes</taxon>
        <taxon>Diversisporales</taxon>
        <taxon>Gigasporaceae</taxon>
        <taxon>Gigaspora</taxon>
    </lineage>
</organism>
<evidence type="ECO:0000256" key="1">
    <source>
        <dbReference type="SAM" id="Phobius"/>
    </source>
</evidence>
<feature type="transmembrane region" description="Helical" evidence="1">
    <location>
        <begin position="20"/>
        <end position="39"/>
    </location>
</feature>
<reference evidence="2 3" key="1">
    <citation type="submission" date="2021-06" db="EMBL/GenBank/DDBJ databases">
        <authorList>
            <person name="Kallberg Y."/>
            <person name="Tangrot J."/>
            <person name="Rosling A."/>
        </authorList>
    </citation>
    <scope>NUCLEOTIDE SEQUENCE [LARGE SCALE GENOMIC DNA]</scope>
    <source>
        <strain evidence="2 3">120-4 pot B 10/14</strain>
    </source>
</reference>
<protein>
    <submittedName>
        <fullName evidence="2">33928_t:CDS:1</fullName>
    </submittedName>
</protein>
<comment type="caution">
    <text evidence="2">The sequence shown here is derived from an EMBL/GenBank/DDBJ whole genome shotgun (WGS) entry which is preliminary data.</text>
</comment>
<keyword evidence="1" id="KW-1133">Transmembrane helix</keyword>
<sequence>MDRESKKDEITIFYFLPPDNLIIAIIRFYANLNYWIFLFKKLVKKLLIRKKISEYIIKPQ</sequence>
<keyword evidence="3" id="KW-1185">Reference proteome</keyword>
<proteinExistence type="predicted"/>
<dbReference type="EMBL" id="CAJVQB010001853">
    <property type="protein sequence ID" value="CAG8553221.1"/>
    <property type="molecule type" value="Genomic_DNA"/>
</dbReference>
<accession>A0ABN7UB25</accession>
<dbReference type="Proteomes" id="UP000789901">
    <property type="component" value="Unassembled WGS sequence"/>
</dbReference>
<keyword evidence="1" id="KW-0472">Membrane</keyword>
<evidence type="ECO:0000313" key="3">
    <source>
        <dbReference type="Proteomes" id="UP000789901"/>
    </source>
</evidence>